<evidence type="ECO:0000256" key="3">
    <source>
        <dbReference type="ARBA" id="ARBA00011881"/>
    </source>
</evidence>
<dbReference type="SUPFAM" id="SSF51556">
    <property type="entry name" value="Metallo-dependent hydrolases"/>
    <property type="match status" value="1"/>
</dbReference>
<evidence type="ECO:0000259" key="9">
    <source>
        <dbReference type="Pfam" id="PF01979"/>
    </source>
</evidence>
<feature type="binding site" evidence="8">
    <location>
        <position position="242"/>
    </location>
    <ligand>
        <name>Zn(2+)</name>
        <dbReference type="ChEBI" id="CHEBI:29105"/>
        <label>2</label>
    </ligand>
</feature>
<feature type="binding site" evidence="8">
    <location>
        <position position="63"/>
    </location>
    <ligand>
        <name>Zn(2+)</name>
        <dbReference type="ChEBI" id="CHEBI:29105"/>
        <label>1</label>
    </ligand>
</feature>
<feature type="modified residue" description="N6-carboxylysine" evidence="8">
    <location>
        <position position="150"/>
    </location>
</feature>
<comment type="pathway">
    <text evidence="8">Nitrogen metabolism; (S)-allantoin degradation; allantoate from (S)-allantoin: step 1/1.</text>
</comment>
<feature type="binding site" description="via carbamate group" evidence="8">
    <location>
        <position position="150"/>
    </location>
    <ligand>
        <name>Zn(2+)</name>
        <dbReference type="ChEBI" id="CHEBI:29105"/>
        <label>1</label>
    </ligand>
</feature>
<comment type="function">
    <text evidence="8">Catalyzes the conversion of allantoin (5-ureidohydantoin) to allantoic acid by hydrolytic cleavage of the five-member hydantoin ring.</text>
</comment>
<evidence type="ECO:0000313" key="11">
    <source>
        <dbReference type="Proteomes" id="UP000017590"/>
    </source>
</evidence>
<feature type="binding site" evidence="8">
    <location>
        <position position="186"/>
    </location>
    <ligand>
        <name>Zn(2+)</name>
        <dbReference type="ChEBI" id="CHEBI:29105"/>
        <label>2</label>
    </ligand>
</feature>
<dbReference type="EMBL" id="CP006763">
    <property type="protein sequence ID" value="AGY77838.1"/>
    <property type="molecule type" value="Genomic_DNA"/>
</dbReference>
<dbReference type="InterPro" id="IPR032466">
    <property type="entry name" value="Metal_Hydrolase"/>
</dbReference>
<accession>A0ABM5NYZ5</accession>
<keyword evidence="6 8" id="KW-0378">Hydrolase</keyword>
<dbReference type="PROSITE" id="PS00482">
    <property type="entry name" value="DIHYDROOROTASE_1"/>
    <property type="match status" value="1"/>
</dbReference>
<evidence type="ECO:0000256" key="6">
    <source>
        <dbReference type="ARBA" id="ARBA00022801"/>
    </source>
</evidence>
<dbReference type="HAMAP" id="MF_01645">
    <property type="entry name" value="Hydantoinase"/>
    <property type="match status" value="1"/>
</dbReference>
<comment type="similarity">
    <text evidence="2">Belongs to the metallo-dependent hydrolases superfamily. DHOase family. Class I DHOase subfamily.</text>
</comment>
<comment type="catalytic activity">
    <reaction evidence="8">
        <text>(S)-allantoin + H2O = allantoate + H(+)</text>
        <dbReference type="Rhea" id="RHEA:17029"/>
        <dbReference type="ChEBI" id="CHEBI:15377"/>
        <dbReference type="ChEBI" id="CHEBI:15378"/>
        <dbReference type="ChEBI" id="CHEBI:15678"/>
        <dbReference type="ChEBI" id="CHEBI:17536"/>
        <dbReference type="EC" id="3.5.2.5"/>
    </reaction>
</comment>
<sequence length="455" mass="49983">MNKYDLIIKNGNIVSEHSIKKGDIGILNGKIVEVSPKINETATANEIIDAEELYILPGLIDVHVHLNEPGRTEWEGIYTGSCSLAAGGVTTFFDMPLNSDPPLIYPDQFKIKEDLAKKKSIIDFGILGGLVPENLNYLKDLKKCGVIGFKGFMSNSGIKEFNYLDDNSLFEGLKKISNLHSIVMLHAESEVITSHLASEAISEGKIAAEDYAASRPIISEVEAVDRAMCMAEVANCKIHIAHVSNSEVVKRVKLAKNRGVDVTLETCPHYLSLTVDDIVTQGAIAKCSPPLRKKDDVDQLWKALINGDIDIISSDHSPSSPDLKDMSDGKNIFNVWGGISSAQSTLNVLLEEGYWKRGVSLELISKLTSANPARRFGIYPRKGTISVGSDADLAIIDLNQSFILKKEDLLYKHPVSPFIGKKFRGKVVYTVTKGHKVFEKGKILDDGYRGELIIN</sequence>
<dbReference type="SUPFAM" id="SSF51338">
    <property type="entry name" value="Composite domain of metallo-dependent hydrolases"/>
    <property type="match status" value="1"/>
</dbReference>
<organism evidence="10 11">
    <name type="scientific">Clostridium autoethanogenum DSM 10061</name>
    <dbReference type="NCBI Taxonomy" id="1341692"/>
    <lineage>
        <taxon>Bacteria</taxon>
        <taxon>Bacillati</taxon>
        <taxon>Bacillota</taxon>
        <taxon>Clostridia</taxon>
        <taxon>Eubacteriales</taxon>
        <taxon>Clostridiaceae</taxon>
        <taxon>Clostridium</taxon>
    </lineage>
</organism>
<feature type="domain" description="Amidohydrolase-related" evidence="9">
    <location>
        <begin position="54"/>
        <end position="436"/>
    </location>
</feature>
<comment type="similarity">
    <text evidence="8">Belongs to the metallo-dependent hydrolases superfamily. Allantoinase family.</text>
</comment>
<evidence type="ECO:0000256" key="8">
    <source>
        <dbReference type="HAMAP-Rule" id="MF_01645"/>
    </source>
</evidence>
<keyword evidence="7 8" id="KW-0862">Zinc</keyword>
<dbReference type="InterPro" id="IPR002195">
    <property type="entry name" value="Dihydroorotase_CS"/>
</dbReference>
<dbReference type="InterPro" id="IPR006680">
    <property type="entry name" value="Amidohydro-rel"/>
</dbReference>
<dbReference type="RefSeq" id="WP_023163290.1">
    <property type="nucleotide sequence ID" value="NC_022592.1"/>
</dbReference>
<comment type="function">
    <text evidence="1">Catalyzes the reversible cyclization of carbamoyl aspartate to dihydroorotate.</text>
</comment>
<dbReference type="PANTHER" id="PTHR43668:SF4">
    <property type="entry name" value="ALLANTOINASE"/>
    <property type="match status" value="1"/>
</dbReference>
<dbReference type="InterPro" id="IPR047604">
    <property type="entry name" value="Allantoinase_bact"/>
</dbReference>
<evidence type="ECO:0000256" key="2">
    <source>
        <dbReference type="ARBA" id="ARBA00010286"/>
    </source>
</evidence>
<feature type="binding site" evidence="8">
    <location>
        <position position="315"/>
    </location>
    <ligand>
        <name>Zn(2+)</name>
        <dbReference type="ChEBI" id="CHEBI:29105"/>
        <label>1</label>
    </ligand>
</feature>
<dbReference type="InterPro" id="IPR050138">
    <property type="entry name" value="DHOase/Allantoinase_Hydrolase"/>
</dbReference>
<gene>
    <name evidence="8 10" type="primary">allB</name>
    <name evidence="10" type="ORF">CAETHG_3635</name>
</gene>
<dbReference type="Proteomes" id="UP000017590">
    <property type="component" value="Chromosome"/>
</dbReference>
<evidence type="ECO:0000256" key="4">
    <source>
        <dbReference type="ARBA" id="ARBA00022631"/>
    </source>
</evidence>
<name>A0ABM5NYZ5_9CLOT</name>
<dbReference type="Pfam" id="PF01979">
    <property type="entry name" value="Amidohydro_1"/>
    <property type="match status" value="1"/>
</dbReference>
<reference evidence="11" key="1">
    <citation type="journal article" date="2014" name="Biotechnol. Biofuels">
        <title>Comparison of single-molecule sequencing and hybrid approaches for finishing the genome of Clostridium autoethanogenum and analysis of CRISPR systems in industrial relevant Clostridia.</title>
        <authorList>
            <person name="Brown S.D."/>
            <person name="Nagaraju S."/>
            <person name="Utturkar S."/>
            <person name="De Tissera S."/>
            <person name="Segovia S."/>
            <person name="Mitchell W."/>
            <person name="Land M.L."/>
            <person name="Dassanayake A."/>
            <person name="Kopke M."/>
        </authorList>
    </citation>
    <scope>NUCLEOTIDE SEQUENCE [LARGE SCALE GENOMIC DNA]</scope>
    <source>
        <strain evidence="11">DSM 10061</strain>
    </source>
</reference>
<comment type="PTM">
    <text evidence="8">Carboxylation allows a single lysine to coordinate two zinc ions.</text>
</comment>
<dbReference type="EC" id="3.5.2.5" evidence="8"/>
<dbReference type="InterPro" id="IPR011059">
    <property type="entry name" value="Metal-dep_hydrolase_composite"/>
</dbReference>
<protein>
    <recommendedName>
        <fullName evidence="8">Allantoinase</fullName>
        <ecNumber evidence="8">3.5.2.5</ecNumber>
    </recommendedName>
    <alternativeName>
        <fullName evidence="8">Allantoin-utilizing enzyme</fullName>
    </alternativeName>
</protein>
<comment type="subunit">
    <text evidence="3 8">Homotetramer.</text>
</comment>
<dbReference type="NCBIfam" id="TIGR03178">
    <property type="entry name" value="allantoinase"/>
    <property type="match status" value="1"/>
</dbReference>
<keyword evidence="11" id="KW-1185">Reference proteome</keyword>
<comment type="cofactor">
    <cofactor evidence="8">
        <name>Zn(2+)</name>
        <dbReference type="ChEBI" id="CHEBI:29105"/>
    </cofactor>
    <text evidence="8">Binds 2 Zn(2+) ions per subunit.</text>
</comment>
<evidence type="ECO:0000256" key="1">
    <source>
        <dbReference type="ARBA" id="ARBA00002368"/>
    </source>
</evidence>
<evidence type="ECO:0000256" key="5">
    <source>
        <dbReference type="ARBA" id="ARBA00022723"/>
    </source>
</evidence>
<keyword evidence="5 8" id="KW-0479">Metal-binding</keyword>
<dbReference type="PANTHER" id="PTHR43668">
    <property type="entry name" value="ALLANTOINASE"/>
    <property type="match status" value="1"/>
</dbReference>
<keyword evidence="4 8" id="KW-0659">Purine metabolism</keyword>
<dbReference type="GO" id="GO:0004038">
    <property type="term" value="F:allantoinase activity"/>
    <property type="evidence" value="ECO:0007669"/>
    <property type="project" value="UniProtKB-EC"/>
</dbReference>
<evidence type="ECO:0000256" key="7">
    <source>
        <dbReference type="ARBA" id="ARBA00022833"/>
    </source>
</evidence>
<feature type="binding site" evidence="8">
    <location>
        <position position="65"/>
    </location>
    <ligand>
        <name>Zn(2+)</name>
        <dbReference type="ChEBI" id="CHEBI:29105"/>
        <label>1</label>
    </ligand>
</feature>
<dbReference type="Gene3D" id="2.30.40.10">
    <property type="entry name" value="Urease, subunit C, domain 1"/>
    <property type="match status" value="1"/>
</dbReference>
<dbReference type="InterPro" id="IPR017593">
    <property type="entry name" value="Allantoinase"/>
</dbReference>
<proteinExistence type="inferred from homology"/>
<evidence type="ECO:0000313" key="10">
    <source>
        <dbReference type="EMBL" id="AGY77838.1"/>
    </source>
</evidence>
<feature type="binding site" description="via carbamate group" evidence="8">
    <location>
        <position position="150"/>
    </location>
    <ligand>
        <name>Zn(2+)</name>
        <dbReference type="ChEBI" id="CHEBI:29105"/>
        <label>2</label>
    </ligand>
</feature>
<dbReference type="Gene3D" id="3.20.20.140">
    <property type="entry name" value="Metal-dependent hydrolases"/>
    <property type="match status" value="1"/>
</dbReference>